<dbReference type="Pfam" id="PF00145">
    <property type="entry name" value="DNA_methylase"/>
    <property type="match status" value="1"/>
</dbReference>
<reference evidence="7 8" key="4">
    <citation type="journal article" date="2010" name="Environ. Microbiol.">
        <title>The bacterial genus Collimonas: mycophagy, weathering and other adaptive solutions to life in oligotrophic soil environments.</title>
        <authorList>
            <person name="Leveau J.H."/>
            <person name="Uroz S."/>
            <person name="de Boer W."/>
        </authorList>
    </citation>
    <scope>NUCLEOTIDE SEQUENCE [LARGE SCALE GENOMIC DNA]</scope>
    <source>
        <strain evidence="7 8">Ter331</strain>
    </source>
</reference>
<protein>
    <recommendedName>
        <fullName evidence="1">DNA (cytosine-5-)-methyltransferase</fullName>
        <ecNumber evidence="1">2.1.1.37</ecNumber>
    </recommendedName>
</protein>
<reference evidence="8" key="6">
    <citation type="submission" date="2011-05" db="EMBL/GenBank/DDBJ databases">
        <title>Complete sequence of Collimonas fungivorans Ter331.</title>
        <authorList>
            <person name="Leveau J.H."/>
        </authorList>
    </citation>
    <scope>NUCLEOTIDE SEQUENCE [LARGE SCALE GENOMIC DNA]</scope>
    <source>
        <strain evidence="8">Ter331</strain>
    </source>
</reference>
<gene>
    <name evidence="7" type="ordered locus">CFU_3378</name>
</gene>
<dbReference type="Gene3D" id="3.40.50.150">
    <property type="entry name" value="Vaccinia Virus protein VP39"/>
    <property type="match status" value="1"/>
</dbReference>
<accession>G0AAI8</accession>
<dbReference type="eggNOG" id="COG0270">
    <property type="taxonomic scope" value="Bacteria"/>
</dbReference>
<dbReference type="GO" id="GO:0003886">
    <property type="term" value="F:DNA (cytosine-5-)-methyltransferase activity"/>
    <property type="evidence" value="ECO:0007669"/>
    <property type="project" value="UniProtKB-EC"/>
</dbReference>
<name>G0AAI8_COLFT</name>
<dbReference type="Gene3D" id="3.90.120.10">
    <property type="entry name" value="DNA Methylase, subunit A, domain 2"/>
    <property type="match status" value="1"/>
</dbReference>
<dbReference type="InterPro" id="IPR001525">
    <property type="entry name" value="C5_MeTfrase"/>
</dbReference>
<dbReference type="InterPro" id="IPR029063">
    <property type="entry name" value="SAM-dependent_MTases_sf"/>
</dbReference>
<dbReference type="GO" id="GO:0044027">
    <property type="term" value="P:negative regulation of gene expression via chromosomal CpG island methylation"/>
    <property type="evidence" value="ECO:0007669"/>
    <property type="project" value="TreeGrafter"/>
</dbReference>
<dbReference type="SUPFAM" id="SSF53335">
    <property type="entry name" value="S-adenosyl-L-methionine-dependent methyltransferases"/>
    <property type="match status" value="1"/>
</dbReference>
<dbReference type="KEGG" id="cfu:CFU_3378"/>
<dbReference type="EMBL" id="CP002745">
    <property type="protein sequence ID" value="AEK63202.1"/>
    <property type="molecule type" value="Genomic_DNA"/>
</dbReference>
<reference evidence="7 8" key="1">
    <citation type="journal article" date="2004" name="Environ. Microbiol.">
        <title>Phylogeny-function analysis of (meta)genomic libraries: screening for expression of ribosomal RNA genes by large-insert library fluorescent in situ hybridization (LIL-FISH).</title>
        <authorList>
            <person name="Leveau J.H."/>
            <person name="Gerards S."/>
            <person name="de Boer W."/>
            <person name="van Veen J.A."/>
        </authorList>
    </citation>
    <scope>NUCLEOTIDE SEQUENCE [LARGE SCALE GENOMIC DNA]</scope>
    <source>
        <strain evidence="7 8">Ter331</strain>
    </source>
</reference>
<evidence type="ECO:0000256" key="1">
    <source>
        <dbReference type="ARBA" id="ARBA00011975"/>
    </source>
</evidence>
<evidence type="ECO:0000313" key="7">
    <source>
        <dbReference type="EMBL" id="AEK63202.1"/>
    </source>
</evidence>
<keyword evidence="3 7" id="KW-0808">Transferase</keyword>
<dbReference type="PANTHER" id="PTHR10629">
    <property type="entry name" value="CYTOSINE-SPECIFIC METHYLTRANSFERASE"/>
    <property type="match status" value="1"/>
</dbReference>
<reference evidence="7 8" key="5">
    <citation type="journal article" date="2011" name="ISME J.">
        <title>Dual transcriptional profiling of a bacterial/fungal confrontation: Collimonas fungivorans versus Aspergillus niger.</title>
        <authorList>
            <person name="Mela F."/>
            <person name="Fritsche K."/>
            <person name="de Boer W."/>
            <person name="van Veen J.A."/>
            <person name="de Graaff L.H."/>
            <person name="van den Berg M."/>
            <person name="Leveau J.H."/>
        </authorList>
    </citation>
    <scope>NUCLEOTIDE SEQUENCE [LARGE SCALE GENOMIC DNA]</scope>
    <source>
        <strain evidence="7 8">Ter331</strain>
    </source>
</reference>
<dbReference type="RefSeq" id="WP_014007354.1">
    <property type="nucleotide sequence ID" value="NC_015856.1"/>
</dbReference>
<dbReference type="GO" id="GO:0003677">
    <property type="term" value="F:DNA binding"/>
    <property type="evidence" value="ECO:0007669"/>
    <property type="project" value="TreeGrafter"/>
</dbReference>
<dbReference type="GO" id="GO:0009307">
    <property type="term" value="P:DNA restriction-modification system"/>
    <property type="evidence" value="ECO:0007669"/>
    <property type="project" value="UniProtKB-KW"/>
</dbReference>
<evidence type="ECO:0000313" key="8">
    <source>
        <dbReference type="Proteomes" id="UP000008392"/>
    </source>
</evidence>
<reference evidence="7 8" key="3">
    <citation type="journal article" date="2008" name="FEMS Microbiol. Ecol.">
        <title>Identification and characterization of genes underlying chitinolysis in Collimonas fungivorans Ter331.</title>
        <authorList>
            <person name="Fritsche K."/>
            <person name="de Boer W."/>
            <person name="Gerards S."/>
            <person name="van den Berg M."/>
            <person name="van Veen J.A."/>
            <person name="Leveau J.H."/>
        </authorList>
    </citation>
    <scope>NUCLEOTIDE SEQUENCE [LARGE SCALE GENOMIC DNA]</scope>
    <source>
        <strain evidence="7 8">Ter331</strain>
    </source>
</reference>
<keyword evidence="2 7" id="KW-0489">Methyltransferase</keyword>
<dbReference type="STRING" id="1005048.CFU_3378"/>
<dbReference type="PANTHER" id="PTHR10629:SF52">
    <property type="entry name" value="DNA (CYTOSINE-5)-METHYLTRANSFERASE 1"/>
    <property type="match status" value="1"/>
</dbReference>
<evidence type="ECO:0000256" key="5">
    <source>
        <dbReference type="ARBA" id="ARBA00022747"/>
    </source>
</evidence>
<organism evidence="7 8">
    <name type="scientific">Collimonas fungivorans (strain Ter331)</name>
    <dbReference type="NCBI Taxonomy" id="1005048"/>
    <lineage>
        <taxon>Bacteria</taxon>
        <taxon>Pseudomonadati</taxon>
        <taxon>Pseudomonadota</taxon>
        <taxon>Betaproteobacteria</taxon>
        <taxon>Burkholderiales</taxon>
        <taxon>Oxalobacteraceae</taxon>
        <taxon>Collimonas</taxon>
    </lineage>
</organism>
<comment type="catalytic activity">
    <reaction evidence="6">
        <text>a 2'-deoxycytidine in DNA + S-adenosyl-L-methionine = a 5-methyl-2'-deoxycytidine in DNA + S-adenosyl-L-homocysteine + H(+)</text>
        <dbReference type="Rhea" id="RHEA:13681"/>
        <dbReference type="Rhea" id="RHEA-COMP:11369"/>
        <dbReference type="Rhea" id="RHEA-COMP:11370"/>
        <dbReference type="ChEBI" id="CHEBI:15378"/>
        <dbReference type="ChEBI" id="CHEBI:57856"/>
        <dbReference type="ChEBI" id="CHEBI:59789"/>
        <dbReference type="ChEBI" id="CHEBI:85452"/>
        <dbReference type="ChEBI" id="CHEBI:85454"/>
        <dbReference type="EC" id="2.1.1.37"/>
    </reaction>
</comment>
<dbReference type="HOGENOM" id="CLU_014695_0_0_4"/>
<dbReference type="EC" id="2.1.1.37" evidence="1"/>
<keyword evidence="8" id="KW-1185">Reference proteome</keyword>
<keyword evidence="5" id="KW-0680">Restriction system</keyword>
<evidence type="ECO:0000256" key="3">
    <source>
        <dbReference type="ARBA" id="ARBA00022679"/>
    </source>
</evidence>
<dbReference type="InterPro" id="IPR050390">
    <property type="entry name" value="C5-Methyltransferase"/>
</dbReference>
<dbReference type="Proteomes" id="UP000008392">
    <property type="component" value="Chromosome"/>
</dbReference>
<dbReference type="AlphaFoldDB" id="G0AAI8"/>
<dbReference type="GO" id="GO:0032259">
    <property type="term" value="P:methylation"/>
    <property type="evidence" value="ECO:0007669"/>
    <property type="project" value="UniProtKB-KW"/>
</dbReference>
<proteinExistence type="predicted"/>
<reference evidence="7 8" key="2">
    <citation type="journal article" date="2006" name="J. Microbiol. Methods">
        <title>Genomic flank-sequencing of plasposon insertion sites for rapid identification of functional genes.</title>
        <authorList>
            <person name="Leveau J.H."/>
            <person name="Gerards S."/>
            <person name="Fritsche K."/>
            <person name="Zondag G."/>
            <person name="van Veen J.A."/>
        </authorList>
    </citation>
    <scope>NUCLEOTIDE SEQUENCE [LARGE SCALE GENOMIC DNA]</scope>
    <source>
        <strain evidence="7 8">Ter331</strain>
    </source>
</reference>
<dbReference type="REBASE" id="38185">
    <property type="entry name" value="M.Cfu331ORF3378P"/>
</dbReference>
<evidence type="ECO:0000256" key="6">
    <source>
        <dbReference type="ARBA" id="ARBA00047422"/>
    </source>
</evidence>
<evidence type="ECO:0000256" key="2">
    <source>
        <dbReference type="ARBA" id="ARBA00022603"/>
    </source>
</evidence>
<keyword evidence="4" id="KW-0949">S-adenosyl-L-methionine</keyword>
<sequence length="703" mass="75589">MKRDAFTLSLDLGHELVVDNFAGGGGASTALAIALGREPDIAINHDGEALCMHAANHPTTEHHTEDVFMIHPGFVTKQRPIGAAWFSPTCTHFSKAKGGNLLNQKVRGLAWVTVKWGALQMPRMMFLENVEEFLGWGPLDAHGSPIKELKGRTFEAFVQVLTTGIAHDHPDLAEIHDTLGADFPIERLHIGLGYKVEWRVLKACDFGAPTIRKRLFMVMRRDDRPIVWPVPTHAPRDSEAVKSGRLLPYLSAASCIDWSIPCPSIFGRKKDLKPATLRRVGKGFERYTKDAANPYIVGQGGPAYAGKPTSTDAPFGTLTTENHRAIVIPSIVPMTHHGSDRTGSIDEPLATVTCANRGELALAAVSMVQIGYGEAPGQAPRVMDLESPLGTVVAGGGKHAIVAAHITKFNTGSVGHAADEPLATVTSGGGAARPAGAAHGLGIVAASLVQYYSNGSQNRSIQDPMPAIVTKDRIGVTCAYLAKHYKGVVGASVEQPMPTVTTSDHSSLITAHLVGIDNQRNGDRDTWPVENPLGTIVTENRHALVTSNMIKLRGDNVGSANRDPLGTITAGGQHHAEVRATLVPVGAYEEKRHAIREFLWEYCPSLKDVERPELLMIQGVMMEVVDIGLRMLKPRELANAQGFPADYILDPLYTKVNKRGKTVTKPLSGSAQVRMIGNSVSPPPAVALIRANCTHEQAIARAA</sequence>
<evidence type="ECO:0000256" key="4">
    <source>
        <dbReference type="ARBA" id="ARBA00022691"/>
    </source>
</evidence>